<sequence>MKIEWTSDAYFHHDGTRRKVPLPSVMHGWLAKMRGTLLGDEDLRTRGIREMRAAAKCQAFRKENEARRSRPSRSRGFFSIFRAAHRQRPRRSNTKLSRERPTLHRSNHSSRRAVGPAPRRDSQRRPPARKDTLRRGYSSRGHSGRGHGRPSIRR</sequence>
<dbReference type="GeneID" id="66073243"/>
<dbReference type="AlphaFoldDB" id="A0A9P7UY52"/>
<feature type="region of interest" description="Disordered" evidence="1">
    <location>
        <begin position="58"/>
        <end position="154"/>
    </location>
</feature>
<accession>A0A9P7UY52</accession>
<evidence type="ECO:0000256" key="1">
    <source>
        <dbReference type="SAM" id="MobiDB-lite"/>
    </source>
</evidence>
<feature type="compositionally biased region" description="Basic and acidic residues" evidence="1">
    <location>
        <begin position="118"/>
        <end position="134"/>
    </location>
</feature>
<protein>
    <submittedName>
        <fullName evidence="2">Uncharacterized protein</fullName>
    </submittedName>
</protein>
<dbReference type="KEGG" id="more:E1B28_004167"/>
<gene>
    <name evidence="2" type="ORF">E1B28_004167</name>
</gene>
<dbReference type="RefSeq" id="XP_043013225.1">
    <property type="nucleotide sequence ID" value="XM_043148625.1"/>
</dbReference>
<feature type="compositionally biased region" description="Basic residues" evidence="1">
    <location>
        <begin position="83"/>
        <end position="93"/>
    </location>
</feature>
<proteinExistence type="predicted"/>
<organism evidence="2 3">
    <name type="scientific">Marasmius oreades</name>
    <name type="common">fairy-ring Marasmius</name>
    <dbReference type="NCBI Taxonomy" id="181124"/>
    <lineage>
        <taxon>Eukaryota</taxon>
        <taxon>Fungi</taxon>
        <taxon>Dikarya</taxon>
        <taxon>Basidiomycota</taxon>
        <taxon>Agaricomycotina</taxon>
        <taxon>Agaricomycetes</taxon>
        <taxon>Agaricomycetidae</taxon>
        <taxon>Agaricales</taxon>
        <taxon>Marasmiineae</taxon>
        <taxon>Marasmiaceae</taxon>
        <taxon>Marasmius</taxon>
    </lineage>
</organism>
<dbReference type="OrthoDB" id="3256715at2759"/>
<dbReference type="Proteomes" id="UP001049176">
    <property type="component" value="Chromosome 2"/>
</dbReference>
<evidence type="ECO:0000313" key="3">
    <source>
        <dbReference type="Proteomes" id="UP001049176"/>
    </source>
</evidence>
<name>A0A9P7UY52_9AGAR</name>
<reference evidence="2" key="1">
    <citation type="journal article" date="2021" name="Genome Biol. Evol.">
        <title>The assembled and annotated genome of the fairy-ring fungus Marasmius oreades.</title>
        <authorList>
            <person name="Hiltunen M."/>
            <person name="Ament-Velasquez S.L."/>
            <person name="Johannesson H."/>
        </authorList>
    </citation>
    <scope>NUCLEOTIDE SEQUENCE</scope>
    <source>
        <strain evidence="2">03SP1</strain>
    </source>
</reference>
<comment type="caution">
    <text evidence="2">The sequence shown here is derived from an EMBL/GenBank/DDBJ whole genome shotgun (WGS) entry which is preliminary data.</text>
</comment>
<evidence type="ECO:0000313" key="2">
    <source>
        <dbReference type="EMBL" id="KAG7096755.1"/>
    </source>
</evidence>
<feature type="compositionally biased region" description="Basic residues" evidence="1">
    <location>
        <begin position="142"/>
        <end position="154"/>
    </location>
</feature>
<dbReference type="EMBL" id="CM032182">
    <property type="protein sequence ID" value="KAG7096755.1"/>
    <property type="molecule type" value="Genomic_DNA"/>
</dbReference>
<keyword evidence="3" id="KW-1185">Reference proteome</keyword>